<feature type="region of interest" description="Disordered" evidence="1">
    <location>
        <begin position="137"/>
        <end position="156"/>
    </location>
</feature>
<evidence type="ECO:0000313" key="3">
    <source>
        <dbReference type="Proteomes" id="UP001239795"/>
    </source>
</evidence>
<dbReference type="Proteomes" id="UP001239795">
    <property type="component" value="Unassembled WGS sequence"/>
</dbReference>
<reference evidence="2 3" key="1">
    <citation type="submission" date="2016-10" db="EMBL/GenBank/DDBJ databases">
        <title>The genome sequence of Colletotrichum fioriniae PJ7.</title>
        <authorList>
            <person name="Baroncelli R."/>
        </authorList>
    </citation>
    <scope>NUCLEOTIDE SEQUENCE [LARGE SCALE GENOMIC DNA]</scope>
    <source>
        <strain evidence="2">Col 31</strain>
    </source>
</reference>
<dbReference type="EMBL" id="MLGG01000006">
    <property type="protein sequence ID" value="KAK1464159.1"/>
    <property type="molecule type" value="Genomic_DNA"/>
</dbReference>
<evidence type="ECO:0000256" key="1">
    <source>
        <dbReference type="SAM" id="MobiDB-lite"/>
    </source>
</evidence>
<proteinExistence type="predicted"/>
<accession>A0AAI9XXA8</accession>
<dbReference type="AlphaFoldDB" id="A0AAI9XXA8"/>
<feature type="region of interest" description="Disordered" evidence="1">
    <location>
        <begin position="98"/>
        <end position="121"/>
    </location>
</feature>
<protein>
    <submittedName>
        <fullName evidence="2">Uncharacterized protein</fullName>
    </submittedName>
</protein>
<gene>
    <name evidence="2" type="ORF">CMEL01_12920</name>
</gene>
<comment type="caution">
    <text evidence="2">The sequence shown here is derived from an EMBL/GenBank/DDBJ whole genome shotgun (WGS) entry which is preliminary data.</text>
</comment>
<keyword evidence="3" id="KW-1185">Reference proteome</keyword>
<evidence type="ECO:0000313" key="2">
    <source>
        <dbReference type="EMBL" id="KAK1464159.1"/>
    </source>
</evidence>
<organism evidence="2 3">
    <name type="scientific">Colletotrichum melonis</name>
    <dbReference type="NCBI Taxonomy" id="1209925"/>
    <lineage>
        <taxon>Eukaryota</taxon>
        <taxon>Fungi</taxon>
        <taxon>Dikarya</taxon>
        <taxon>Ascomycota</taxon>
        <taxon>Pezizomycotina</taxon>
        <taxon>Sordariomycetes</taxon>
        <taxon>Hypocreomycetidae</taxon>
        <taxon>Glomerellales</taxon>
        <taxon>Glomerellaceae</taxon>
        <taxon>Colletotrichum</taxon>
        <taxon>Colletotrichum acutatum species complex</taxon>
    </lineage>
</organism>
<name>A0AAI9XXA8_9PEZI</name>
<sequence>MQAHGNSCKIPRIRPTIDGAISEVQYHGDNVAYVIAMNMRGRSHRSTCNPPSLLHCCLSPYGKLIRDEQLPFSANLVPIHFIFSDLSPIDLRLPLCPPPTTARNPASQRQDRTWGPSSDVRSQANCITRPSLLPLVPGVDKGIPRQTTSPTRAVRRRRPRLVRTHPSTHIQYPQASRAARCQIQAGRVQTATCAGAEGSR</sequence>